<protein>
    <submittedName>
        <fullName evidence="1">Uncharacterized protein</fullName>
    </submittedName>
</protein>
<accession>A0A090RK49</accession>
<dbReference type="STRING" id="754436.JCM19237_257"/>
<gene>
    <name evidence="1" type="ORF">JCM19237_257</name>
</gene>
<evidence type="ECO:0000313" key="1">
    <source>
        <dbReference type="EMBL" id="GAL07877.1"/>
    </source>
</evidence>
<organism evidence="1 2">
    <name type="scientific">Photobacterium aphoticum</name>
    <dbReference type="NCBI Taxonomy" id="754436"/>
    <lineage>
        <taxon>Bacteria</taxon>
        <taxon>Pseudomonadati</taxon>
        <taxon>Pseudomonadota</taxon>
        <taxon>Gammaproteobacteria</taxon>
        <taxon>Vibrionales</taxon>
        <taxon>Vibrionaceae</taxon>
        <taxon>Photobacterium</taxon>
    </lineage>
</organism>
<comment type="caution">
    <text evidence="1">The sequence shown here is derived from an EMBL/GenBank/DDBJ whole genome shotgun (WGS) entry which is preliminary data.</text>
</comment>
<proteinExistence type="predicted"/>
<reference evidence="1 2" key="1">
    <citation type="journal article" date="2014" name="Genome Announc.">
        <title>Draft Genome Sequences of Two Vibrionaceae Species, Vibrio ponticus C121 and Photobacterium aphoticum C119, Isolated as Coral Reef Microbiota.</title>
        <authorList>
            <person name="Al-saari N."/>
            <person name="Meirelles P.M."/>
            <person name="Mino S."/>
            <person name="Suda W."/>
            <person name="Oshima K."/>
            <person name="Hattori M."/>
            <person name="Ohkuma M."/>
            <person name="Thompson F.L."/>
            <person name="Gomez-Gil B."/>
            <person name="Sawabe T."/>
            <person name="Sawabe T."/>
        </authorList>
    </citation>
    <scope>NUCLEOTIDE SEQUENCE [LARGE SCALE GENOMIC DNA]</scope>
    <source>
        <strain evidence="1 2">JCM 19237</strain>
    </source>
</reference>
<dbReference type="AlphaFoldDB" id="A0A090RK49"/>
<dbReference type="Proteomes" id="UP000029227">
    <property type="component" value="Unassembled WGS sequence"/>
</dbReference>
<evidence type="ECO:0000313" key="2">
    <source>
        <dbReference type="Proteomes" id="UP000029227"/>
    </source>
</evidence>
<sequence>MGMDWHHLVTVDEVVHRIITGDNLEEKARVMKLTQAIDRINIMAGRVSKKDTFAEIAKQRRKVQTKSARGGKKRK</sequence>
<dbReference type="EMBL" id="BBMN01000020">
    <property type="protein sequence ID" value="GAL07877.1"/>
    <property type="molecule type" value="Genomic_DNA"/>
</dbReference>
<name>A0A090RK49_9GAMM</name>